<evidence type="ECO:0000313" key="1">
    <source>
        <dbReference type="EMBL" id="AQP51832.1"/>
    </source>
</evidence>
<reference evidence="1 2" key="1">
    <citation type="journal article" date="2008" name="Int. J. Syst. Evol. Microbiol.">
        <title>Tessaracoccus flavescens sp. nov., isolated from marine sediment.</title>
        <authorList>
            <person name="Lee D.W."/>
            <person name="Lee S.D."/>
        </authorList>
    </citation>
    <scope>NUCLEOTIDE SEQUENCE [LARGE SCALE GENOMIC DNA]</scope>
    <source>
        <strain evidence="1 2">SST-39T</strain>
    </source>
</reference>
<accession>A0A1Q2D0H7</accession>
<dbReference type="EMBL" id="CP019607">
    <property type="protein sequence ID" value="AQP51832.1"/>
    <property type="molecule type" value="Genomic_DNA"/>
</dbReference>
<dbReference type="AlphaFoldDB" id="A0A1Q2D0H7"/>
<protein>
    <submittedName>
        <fullName evidence="1">Uncharacterized protein</fullName>
    </submittedName>
</protein>
<evidence type="ECO:0000313" key="2">
    <source>
        <dbReference type="Proteomes" id="UP000188235"/>
    </source>
</evidence>
<dbReference type="STRING" id="399497.BW733_14360"/>
<dbReference type="RefSeq" id="WP_077351492.1">
    <property type="nucleotide sequence ID" value="NZ_CP019607.1"/>
</dbReference>
<proteinExistence type="predicted"/>
<dbReference type="OrthoDB" id="3734426at2"/>
<dbReference type="Proteomes" id="UP000188235">
    <property type="component" value="Chromosome"/>
</dbReference>
<organism evidence="1 2">
    <name type="scientific">Tessaracoccus flavescens</name>
    <dbReference type="NCBI Taxonomy" id="399497"/>
    <lineage>
        <taxon>Bacteria</taxon>
        <taxon>Bacillati</taxon>
        <taxon>Actinomycetota</taxon>
        <taxon>Actinomycetes</taxon>
        <taxon>Propionibacteriales</taxon>
        <taxon>Propionibacteriaceae</taxon>
        <taxon>Tessaracoccus</taxon>
    </lineage>
</organism>
<sequence>MPLAAATLIALFVVLALAAGVFLIVAVSSGHLSVRHRRIERIARQADLHLNAKGQVPQFLRRLDER</sequence>
<keyword evidence="2" id="KW-1185">Reference proteome</keyword>
<dbReference type="KEGG" id="tfa:BW733_14360"/>
<gene>
    <name evidence="1" type="ORF">BW733_14360</name>
</gene>
<name>A0A1Q2D0H7_9ACTN</name>